<keyword evidence="7" id="KW-0684">Rhamnose metabolism</keyword>
<dbReference type="Gene3D" id="3.30.420.40">
    <property type="match status" value="2"/>
</dbReference>
<proteinExistence type="inferred from homology"/>
<name>A0A4R9BLF6_9MICO</name>
<dbReference type="GO" id="GO:0008993">
    <property type="term" value="F:rhamnulokinase activity"/>
    <property type="evidence" value="ECO:0007669"/>
    <property type="project" value="InterPro"/>
</dbReference>
<evidence type="ECO:0000256" key="7">
    <source>
        <dbReference type="ARBA" id="ARBA00023308"/>
    </source>
</evidence>
<gene>
    <name evidence="10" type="ORF">E3T51_11685</name>
</gene>
<accession>A0A4R9BLF6</accession>
<dbReference type="SUPFAM" id="SSF53067">
    <property type="entry name" value="Actin-like ATPase domain"/>
    <property type="match status" value="2"/>
</dbReference>
<dbReference type="GO" id="GO:0005524">
    <property type="term" value="F:ATP binding"/>
    <property type="evidence" value="ECO:0007669"/>
    <property type="project" value="UniProtKB-KW"/>
</dbReference>
<reference evidence="10 11" key="1">
    <citation type="submission" date="2019-03" db="EMBL/GenBank/DDBJ databases">
        <title>Genomics of glacier-inhabiting Cryobacterium strains.</title>
        <authorList>
            <person name="Liu Q."/>
            <person name="Xin Y.-H."/>
        </authorList>
    </citation>
    <scope>NUCLEOTIDE SEQUENCE [LARGE SCALE GENOMIC DNA]</scope>
    <source>
        <strain evidence="10 11">Sr54</strain>
    </source>
</reference>
<evidence type="ECO:0000256" key="1">
    <source>
        <dbReference type="ARBA" id="ARBA00009156"/>
    </source>
</evidence>
<dbReference type="AlphaFoldDB" id="A0A4R9BLF6"/>
<evidence type="ECO:0000259" key="8">
    <source>
        <dbReference type="Pfam" id="PF00370"/>
    </source>
</evidence>
<comment type="similarity">
    <text evidence="1">Belongs to the FGGY kinase family.</text>
</comment>
<dbReference type="PANTHER" id="PTHR10196:SF93">
    <property type="entry name" value="L-RHAMNULOKINASE"/>
    <property type="match status" value="1"/>
</dbReference>
<keyword evidence="5" id="KW-0067">ATP-binding</keyword>
<feature type="domain" description="Carbohydrate kinase FGGY N-terminal" evidence="8">
    <location>
        <begin position="7"/>
        <end position="247"/>
    </location>
</feature>
<evidence type="ECO:0000256" key="5">
    <source>
        <dbReference type="ARBA" id="ARBA00022840"/>
    </source>
</evidence>
<sequence>MTRGAVAAIDLGATSGRVVVGRIDDGTVRLDVVERFLNNPVRCWEGSTDGLHWNVLELFRSALVGLRKATIDEPDLRSIGIDAWGLDYGLLRGGALLGNPYSHRDERTIEGVRATHELVSQHELYAASGIQFMPINTVYQFTADRLARRVHTGDTALLMPDLIGYWLTGVPVAERTNASTTGLLDIHTRDWSTELANRLGFTASLFPSLVEPGTVLGPLLPIVQAEIGGQIPVVAVGSHDTASAVVGVPALDDEFAYISCGTWALAGVEVETPVLSEAARIANFTNESGVDRRIRFLQNITGLWLQSESIRTWEREGRPIDLPALIEAAAALPGGSVFDANDARLLAPGDMPARIAQCCIEVNQPVPQTPAEFTRAINESLADAFARAVRTAAELSGTSVKVIHIVGGGSQNALLCQLTADRSGLPVIAGPVEATAFGNVLVQARTAQLISGSLEAMRAVITRSVTLQHYKPR</sequence>
<evidence type="ECO:0000256" key="2">
    <source>
        <dbReference type="ARBA" id="ARBA00022679"/>
    </source>
</evidence>
<dbReference type="InterPro" id="IPR013449">
    <property type="entry name" value="Rhamnulokinase"/>
</dbReference>
<evidence type="ECO:0000256" key="4">
    <source>
        <dbReference type="ARBA" id="ARBA00022777"/>
    </source>
</evidence>
<evidence type="ECO:0000256" key="3">
    <source>
        <dbReference type="ARBA" id="ARBA00022741"/>
    </source>
</evidence>
<protein>
    <submittedName>
        <fullName evidence="10">Rhamnulokinase</fullName>
    </submittedName>
</protein>
<dbReference type="GO" id="GO:0005829">
    <property type="term" value="C:cytosol"/>
    <property type="evidence" value="ECO:0007669"/>
    <property type="project" value="TreeGrafter"/>
</dbReference>
<comment type="caution">
    <text evidence="10">The sequence shown here is derived from an EMBL/GenBank/DDBJ whole genome shotgun (WGS) entry which is preliminary data.</text>
</comment>
<dbReference type="InterPro" id="IPR018485">
    <property type="entry name" value="FGGY_C"/>
</dbReference>
<dbReference type="InterPro" id="IPR018484">
    <property type="entry name" value="FGGY_N"/>
</dbReference>
<dbReference type="RefSeq" id="WP_134529984.1">
    <property type="nucleotide sequence ID" value="NZ_SOHN01000015.1"/>
</dbReference>
<dbReference type="GO" id="GO:0006071">
    <property type="term" value="P:glycerol metabolic process"/>
    <property type="evidence" value="ECO:0007669"/>
    <property type="project" value="TreeGrafter"/>
</dbReference>
<keyword evidence="4 10" id="KW-0418">Kinase</keyword>
<dbReference type="EMBL" id="SOHN01000015">
    <property type="protein sequence ID" value="TFD86603.1"/>
    <property type="molecule type" value="Genomic_DNA"/>
</dbReference>
<keyword evidence="2" id="KW-0808">Transferase</keyword>
<dbReference type="Pfam" id="PF00370">
    <property type="entry name" value="FGGY_N"/>
    <property type="match status" value="1"/>
</dbReference>
<evidence type="ECO:0000313" key="11">
    <source>
        <dbReference type="Proteomes" id="UP000297626"/>
    </source>
</evidence>
<feature type="domain" description="Carbohydrate kinase FGGY C-terminal" evidence="9">
    <location>
        <begin position="256"/>
        <end position="446"/>
    </location>
</feature>
<organism evidence="10 11">
    <name type="scientific">Cryobacterium serini</name>
    <dbReference type="NCBI Taxonomy" id="1259201"/>
    <lineage>
        <taxon>Bacteria</taxon>
        <taxon>Bacillati</taxon>
        <taxon>Actinomycetota</taxon>
        <taxon>Actinomycetes</taxon>
        <taxon>Micrococcales</taxon>
        <taxon>Microbacteriaceae</taxon>
        <taxon>Cryobacterium</taxon>
    </lineage>
</organism>
<evidence type="ECO:0000259" key="9">
    <source>
        <dbReference type="Pfam" id="PF02782"/>
    </source>
</evidence>
<dbReference type="Pfam" id="PF02782">
    <property type="entry name" value="FGGY_C"/>
    <property type="match status" value="1"/>
</dbReference>
<keyword evidence="3" id="KW-0547">Nucleotide-binding</keyword>
<dbReference type="InterPro" id="IPR043129">
    <property type="entry name" value="ATPase_NBD"/>
</dbReference>
<keyword evidence="6" id="KW-1015">Disulfide bond</keyword>
<evidence type="ECO:0000313" key="10">
    <source>
        <dbReference type="EMBL" id="TFD86603.1"/>
    </source>
</evidence>
<dbReference type="Proteomes" id="UP000297626">
    <property type="component" value="Unassembled WGS sequence"/>
</dbReference>
<evidence type="ECO:0000256" key="6">
    <source>
        <dbReference type="ARBA" id="ARBA00023157"/>
    </source>
</evidence>
<dbReference type="CDD" id="cd07771">
    <property type="entry name" value="ASKHA_NBD_FGGY_RhaB-like"/>
    <property type="match status" value="1"/>
</dbReference>
<dbReference type="GO" id="GO:0004370">
    <property type="term" value="F:glycerol kinase activity"/>
    <property type="evidence" value="ECO:0007669"/>
    <property type="project" value="TreeGrafter"/>
</dbReference>
<dbReference type="PANTHER" id="PTHR10196">
    <property type="entry name" value="SUGAR KINASE"/>
    <property type="match status" value="1"/>
</dbReference>
<keyword evidence="11" id="KW-1185">Reference proteome</keyword>
<dbReference type="GO" id="GO:0019301">
    <property type="term" value="P:rhamnose catabolic process"/>
    <property type="evidence" value="ECO:0007669"/>
    <property type="project" value="InterPro"/>
</dbReference>